<accession>A0A1B8ZDG4</accession>
<dbReference type="InterPro" id="IPR006847">
    <property type="entry name" value="IF2_N"/>
</dbReference>
<dbReference type="OrthoDB" id="9811804at2"/>
<dbReference type="GO" id="GO:0005525">
    <property type="term" value="F:GTP binding"/>
    <property type="evidence" value="ECO:0007669"/>
    <property type="project" value="UniProtKB-KW"/>
</dbReference>
<dbReference type="Pfam" id="PF11987">
    <property type="entry name" value="IF-2"/>
    <property type="match status" value="1"/>
</dbReference>
<dbReference type="NCBIfam" id="TIGR00487">
    <property type="entry name" value="IF-2"/>
    <property type="match status" value="1"/>
</dbReference>
<gene>
    <name evidence="9" type="primary">infB</name>
    <name evidence="14" type="ORF">BBI01_16145</name>
</gene>
<dbReference type="AlphaFoldDB" id="A0A1B8ZDG4"/>
<evidence type="ECO:0000256" key="10">
    <source>
        <dbReference type="RuleBase" id="RU000644"/>
    </source>
</evidence>
<evidence type="ECO:0000313" key="14">
    <source>
        <dbReference type="EMBL" id="OCA69662.1"/>
    </source>
</evidence>
<feature type="binding site" evidence="9">
    <location>
        <begin position="490"/>
        <end position="497"/>
    </location>
    <ligand>
        <name>GTP</name>
        <dbReference type="ChEBI" id="CHEBI:37565"/>
    </ligand>
</feature>
<dbReference type="SUPFAM" id="SSF50447">
    <property type="entry name" value="Translation proteins"/>
    <property type="match status" value="2"/>
</dbReference>
<dbReference type="FunFam" id="3.40.50.300:FF:000019">
    <property type="entry name" value="Translation initiation factor IF-2"/>
    <property type="match status" value="1"/>
</dbReference>
<feature type="compositionally biased region" description="Basic residues" evidence="12">
    <location>
        <begin position="370"/>
        <end position="384"/>
    </location>
</feature>
<dbReference type="PANTHER" id="PTHR43381:SF5">
    <property type="entry name" value="TR-TYPE G DOMAIN-CONTAINING PROTEIN"/>
    <property type="match status" value="1"/>
</dbReference>
<protein>
    <recommendedName>
        <fullName evidence="3 9">Translation initiation factor IF-2</fullName>
    </recommendedName>
</protein>
<feature type="region of interest" description="Disordered" evidence="12">
    <location>
        <begin position="96"/>
        <end position="135"/>
    </location>
</feature>
<feature type="compositionally biased region" description="Basic and acidic residues" evidence="12">
    <location>
        <begin position="96"/>
        <end position="109"/>
    </location>
</feature>
<dbReference type="GO" id="GO:0005737">
    <property type="term" value="C:cytoplasm"/>
    <property type="evidence" value="ECO:0007669"/>
    <property type="project" value="UniProtKB-SubCell"/>
</dbReference>
<feature type="region of interest" description="Disordered" evidence="12">
    <location>
        <begin position="365"/>
        <end position="397"/>
    </location>
</feature>
<dbReference type="GO" id="GO:0003924">
    <property type="term" value="F:GTPase activity"/>
    <property type="evidence" value="ECO:0007669"/>
    <property type="project" value="UniProtKB-UniRule"/>
</dbReference>
<comment type="function">
    <text evidence="9 10">One of the essential components for the initiation of protein synthesis. Protects formylmethionyl-tRNA from spontaneous hydrolysis and promotes its binding to the 30S ribosomal subunits. Also involved in the hydrolysis of GTP during the formation of the 70S ribosomal complex.</text>
</comment>
<dbReference type="InterPro" id="IPR015760">
    <property type="entry name" value="TIF_IF2"/>
</dbReference>
<dbReference type="InterPro" id="IPR009000">
    <property type="entry name" value="Transl_B-barrel_sf"/>
</dbReference>
<dbReference type="Gene3D" id="2.40.30.10">
    <property type="entry name" value="Translation factors"/>
    <property type="match status" value="2"/>
</dbReference>
<comment type="caution">
    <text evidence="9">Lacks conserved residue(s) required for the propagation of feature annotation.</text>
</comment>
<dbReference type="RefSeq" id="WP_065395845.1">
    <property type="nucleotide sequence ID" value="NZ_JBOFOB010000158.1"/>
</dbReference>
<feature type="compositionally biased region" description="Basic and acidic residues" evidence="12">
    <location>
        <begin position="148"/>
        <end position="203"/>
    </location>
</feature>
<dbReference type="EMBL" id="MAYH01000045">
    <property type="protein sequence ID" value="OCA69662.1"/>
    <property type="molecule type" value="Genomic_DNA"/>
</dbReference>
<dbReference type="InterPro" id="IPR036925">
    <property type="entry name" value="TIF_IF2_dom3_sf"/>
</dbReference>
<evidence type="ECO:0000256" key="3">
    <source>
        <dbReference type="ARBA" id="ARBA00020675"/>
    </source>
</evidence>
<feature type="binding site" evidence="9">
    <location>
        <begin position="591"/>
        <end position="594"/>
    </location>
    <ligand>
        <name>GTP</name>
        <dbReference type="ChEBI" id="CHEBI:37565"/>
    </ligand>
</feature>
<keyword evidence="8 9" id="KW-0342">GTP-binding</keyword>
<evidence type="ECO:0000256" key="8">
    <source>
        <dbReference type="ARBA" id="ARBA00023134"/>
    </source>
</evidence>
<feature type="region of interest" description="Disordered" evidence="12">
    <location>
        <begin position="148"/>
        <end position="216"/>
    </location>
</feature>
<evidence type="ECO:0000256" key="12">
    <source>
        <dbReference type="SAM" id="MobiDB-lite"/>
    </source>
</evidence>
<comment type="similarity">
    <text evidence="2 9 10">Belongs to the TRAFAC class translation factor GTPase superfamily. Classic translation factor GTPase family. IF-2 subfamily.</text>
</comment>
<evidence type="ECO:0000256" key="4">
    <source>
        <dbReference type="ARBA" id="ARBA00022490"/>
    </source>
</evidence>
<keyword evidence="6 9" id="KW-0547">Nucleotide-binding</keyword>
<dbReference type="Pfam" id="PF04760">
    <property type="entry name" value="IF2_N"/>
    <property type="match status" value="1"/>
</dbReference>
<keyword evidence="7 9" id="KW-0648">Protein biosynthesis</keyword>
<evidence type="ECO:0000256" key="1">
    <source>
        <dbReference type="ARBA" id="ARBA00004496"/>
    </source>
</evidence>
<dbReference type="InterPro" id="IPR000178">
    <property type="entry name" value="TF_IF2_bacterial-like"/>
</dbReference>
<sequence length="985" mass="107864">MPKIRLNKAVKEFNISMSRLVEFLQSRGFEVESNPNAQLEESAYSALEAEFAKDGEQRKASHEVVITKVPEEKLEIEEKKTPEVIRAKANKPETKILGKIDLEPTKPEVEETPAAPVVTPVEEKKEEIVKQEPEVKAVPEKQEFKVLDKIDLSQIESRNRPVKKDKPKMEEKKEDIKPVEPIKETPKPVVVEEKKVETPKAEAEPESQEPQKIETVYQKLDGPKIVGEKIDLTQFAPKPGAGAKKKRKRIEKPGGGQNNQGQGGNNQNSGNNQGGQGGNRQHNNNNGGGQGGNRQGQGGQGNRPQGQGGQGGNRFGNNQGGNRPGGQGGGFKKGGQNNRPGQRVMPVELTDEQVKNQIKETLEKLTNKGGKSKSAKHRKDKRTFRREQDERQQELEAQDRTLKVTEFITVGELASLMNVSPTEVISACFSLGVMVTMNQRLEADTLLLVADEFGYKIEFSDADLEDTDAEDEVDTEESLVSRAPVVTVMGHVDHGKTSLLDYVRKTNVIAGESGGITQHIGAYNVKLENGQRITFLDTPGHEAFTAMRARGAQITDIAIIVIAADDDVMPQTKEAIAHAQAAGVPMIIAINKVDKPNANPDNIRQQLSGLNPPVLVEEWGGNVQAQEISAKFGNNVDVLLEKVLLQAEMLELKANPDRSANGVVIEASLDKGRGYVATMLVQTGTLRVGDYVVAGKNHGKVKALLDERGKNLAEAGPSIPATILGLDGAPTAGDKFRVYTDESEGKAIANKREQLQRELSIRTKKHTTLEELGRRIALGEFKELNIILKGDVDGSVEALSDQLQRLSTEEISVKILHSGVGQITESDINLAAASDAIIIGFNVRAGANAKELADREEIEIRTYSVIYKAIDEVKEAMEGMLSPEIQEQVIGNVEIREVFKISKVGSIAGCMVLTGKVTRQSKVRLLRDGIVKFDGELESLKRFKDDVKEVTKGYECGLNLKGYNDIEIGDILEVYEEVAVKKKLK</sequence>
<dbReference type="CDD" id="cd01887">
    <property type="entry name" value="IF2_eIF5B"/>
    <property type="match status" value="1"/>
</dbReference>
<organism evidence="14 15">
    <name type="scientific">Chryseobacterium artocarpi</name>
    <dbReference type="NCBI Taxonomy" id="1414727"/>
    <lineage>
        <taxon>Bacteria</taxon>
        <taxon>Pseudomonadati</taxon>
        <taxon>Bacteroidota</taxon>
        <taxon>Flavobacteriia</taxon>
        <taxon>Flavobacteriales</taxon>
        <taxon>Weeksellaceae</taxon>
        <taxon>Chryseobacterium group</taxon>
        <taxon>Chryseobacterium</taxon>
    </lineage>
</organism>
<evidence type="ECO:0000256" key="5">
    <source>
        <dbReference type="ARBA" id="ARBA00022540"/>
    </source>
</evidence>
<evidence type="ECO:0000256" key="7">
    <source>
        <dbReference type="ARBA" id="ARBA00022917"/>
    </source>
</evidence>
<comment type="caution">
    <text evidence="14">The sequence shown here is derived from an EMBL/GenBank/DDBJ whole genome shotgun (WGS) entry which is preliminary data.</text>
</comment>
<dbReference type="PROSITE" id="PS01176">
    <property type="entry name" value="IF2"/>
    <property type="match status" value="1"/>
</dbReference>
<dbReference type="NCBIfam" id="TIGR00231">
    <property type="entry name" value="small_GTP"/>
    <property type="match status" value="1"/>
</dbReference>
<dbReference type="HAMAP" id="MF_00100_B">
    <property type="entry name" value="IF_2_B"/>
    <property type="match status" value="1"/>
</dbReference>
<feature type="compositionally biased region" description="Basic and acidic residues" evidence="12">
    <location>
        <begin position="385"/>
        <end position="397"/>
    </location>
</feature>
<feature type="compositionally biased region" description="Basic and acidic residues" evidence="12">
    <location>
        <begin position="121"/>
        <end position="135"/>
    </location>
</feature>
<feature type="region of interest" description="Disordered" evidence="12">
    <location>
        <begin position="228"/>
        <end position="350"/>
    </location>
</feature>
<evidence type="ECO:0000256" key="11">
    <source>
        <dbReference type="RuleBase" id="RU000645"/>
    </source>
</evidence>
<dbReference type="InterPro" id="IPR053905">
    <property type="entry name" value="EF-G-like_DII"/>
</dbReference>
<reference evidence="14 15" key="1">
    <citation type="submission" date="2016-07" db="EMBL/GenBank/DDBJ databases">
        <authorList>
            <person name="Jeong J.-J."/>
            <person name="Kim D.W."/>
            <person name="Sang M.K."/>
            <person name="Choi I.-G."/>
            <person name="Kim K.D."/>
        </authorList>
    </citation>
    <scope>NUCLEOTIDE SEQUENCE [LARGE SCALE GENOMIC DNA]</scope>
    <source>
        <strain evidence="14 15">UTM-3</strain>
    </source>
</reference>
<feature type="compositionally biased region" description="Gly residues" evidence="12">
    <location>
        <begin position="253"/>
        <end position="264"/>
    </location>
</feature>
<dbReference type="SUPFAM" id="SSF52540">
    <property type="entry name" value="P-loop containing nucleoside triphosphate hydrolases"/>
    <property type="match status" value="1"/>
</dbReference>
<name>A0A1B8ZDG4_9FLAO</name>
<dbReference type="SUPFAM" id="SSF52156">
    <property type="entry name" value="Initiation factor IF2/eIF5b, domain 3"/>
    <property type="match status" value="1"/>
</dbReference>
<feature type="binding site" evidence="9">
    <location>
        <begin position="537"/>
        <end position="541"/>
    </location>
    <ligand>
        <name>GTP</name>
        <dbReference type="ChEBI" id="CHEBI:37565"/>
    </ligand>
</feature>
<feature type="compositionally biased region" description="Gly residues" evidence="12">
    <location>
        <begin position="286"/>
        <end position="333"/>
    </location>
</feature>
<evidence type="ECO:0000313" key="15">
    <source>
        <dbReference type="Proteomes" id="UP000092651"/>
    </source>
</evidence>
<evidence type="ECO:0000256" key="9">
    <source>
        <dbReference type="HAMAP-Rule" id="MF_00100"/>
    </source>
</evidence>
<dbReference type="FunFam" id="2.40.30.10:FF:000008">
    <property type="entry name" value="Translation initiation factor IF-2"/>
    <property type="match status" value="1"/>
</dbReference>
<dbReference type="Gene3D" id="3.40.50.10050">
    <property type="entry name" value="Translation initiation factor IF- 2, domain 3"/>
    <property type="match status" value="1"/>
</dbReference>
<dbReference type="Proteomes" id="UP000092651">
    <property type="component" value="Unassembled WGS sequence"/>
</dbReference>
<evidence type="ECO:0000256" key="6">
    <source>
        <dbReference type="ARBA" id="ARBA00022741"/>
    </source>
</evidence>
<dbReference type="Gene3D" id="3.40.50.300">
    <property type="entry name" value="P-loop containing nucleotide triphosphate hydrolases"/>
    <property type="match status" value="1"/>
</dbReference>
<dbReference type="PANTHER" id="PTHR43381">
    <property type="entry name" value="TRANSLATION INITIATION FACTOR IF-2-RELATED"/>
    <property type="match status" value="1"/>
</dbReference>
<dbReference type="CDD" id="cd03692">
    <property type="entry name" value="mtIF2_IVc"/>
    <property type="match status" value="1"/>
</dbReference>
<dbReference type="GO" id="GO:0003743">
    <property type="term" value="F:translation initiation factor activity"/>
    <property type="evidence" value="ECO:0007669"/>
    <property type="project" value="UniProtKB-UniRule"/>
</dbReference>
<evidence type="ECO:0000256" key="2">
    <source>
        <dbReference type="ARBA" id="ARBA00007733"/>
    </source>
</evidence>
<dbReference type="InterPro" id="IPR023115">
    <property type="entry name" value="TIF_IF2_dom3"/>
</dbReference>
<dbReference type="FunFam" id="2.40.30.10:FF:000007">
    <property type="entry name" value="Translation initiation factor IF-2"/>
    <property type="match status" value="1"/>
</dbReference>
<dbReference type="InterPro" id="IPR044145">
    <property type="entry name" value="IF2_II"/>
</dbReference>
<dbReference type="InterPro" id="IPR000795">
    <property type="entry name" value="T_Tr_GTP-bd_dom"/>
</dbReference>
<dbReference type="FunFam" id="3.40.50.10050:FF:000001">
    <property type="entry name" value="Translation initiation factor IF-2"/>
    <property type="match status" value="1"/>
</dbReference>
<dbReference type="InterPro" id="IPR027417">
    <property type="entry name" value="P-loop_NTPase"/>
</dbReference>
<evidence type="ECO:0000259" key="13">
    <source>
        <dbReference type="PROSITE" id="PS51722"/>
    </source>
</evidence>
<proteinExistence type="inferred from homology"/>
<dbReference type="Pfam" id="PF22042">
    <property type="entry name" value="EF-G_D2"/>
    <property type="match status" value="1"/>
</dbReference>
<feature type="domain" description="Tr-type G" evidence="13">
    <location>
        <begin position="481"/>
        <end position="653"/>
    </location>
</feature>
<comment type="subcellular location">
    <subcellularLocation>
        <location evidence="1 9 11">Cytoplasm</location>
    </subcellularLocation>
</comment>
<keyword evidence="15" id="KW-1185">Reference proteome</keyword>
<dbReference type="Pfam" id="PF03144">
    <property type="entry name" value="GTP_EFTU_D2"/>
    <property type="match status" value="1"/>
</dbReference>
<dbReference type="PROSITE" id="PS51722">
    <property type="entry name" value="G_TR_2"/>
    <property type="match status" value="1"/>
</dbReference>
<dbReference type="InterPro" id="IPR005225">
    <property type="entry name" value="Small_GTP-bd"/>
</dbReference>
<keyword evidence="5 9" id="KW-0396">Initiation factor</keyword>
<dbReference type="CDD" id="cd03702">
    <property type="entry name" value="IF2_mtIF2_II"/>
    <property type="match status" value="1"/>
</dbReference>
<dbReference type="InterPro" id="IPR004161">
    <property type="entry name" value="EFTu-like_2"/>
</dbReference>
<dbReference type="Pfam" id="PF00009">
    <property type="entry name" value="GTP_EFTU"/>
    <property type="match status" value="1"/>
</dbReference>
<keyword evidence="4 9" id="KW-0963">Cytoplasm</keyword>